<evidence type="ECO:0000313" key="7">
    <source>
        <dbReference type="Proteomes" id="UP000663525"/>
    </source>
</evidence>
<organism evidence="6 7">
    <name type="scientific">Halapricum desulfuricans</name>
    <dbReference type="NCBI Taxonomy" id="2841257"/>
    <lineage>
        <taxon>Archaea</taxon>
        <taxon>Methanobacteriati</taxon>
        <taxon>Methanobacteriota</taxon>
        <taxon>Stenosarchaea group</taxon>
        <taxon>Halobacteria</taxon>
        <taxon>Halobacteriales</taxon>
        <taxon>Haloarculaceae</taxon>
        <taxon>Halapricum</taxon>
    </lineage>
</organism>
<dbReference type="PANTHER" id="PTHR38344:SF1">
    <property type="entry name" value="INORGANIC CARBON TRANSPORTER SUBUNIT DABA-RELATED"/>
    <property type="match status" value="1"/>
</dbReference>
<gene>
    <name evidence="6" type="ORF">HSR121_2594</name>
</gene>
<dbReference type="EMBL" id="CP064787">
    <property type="protein sequence ID" value="QSG06914.1"/>
    <property type="molecule type" value="Genomic_DNA"/>
</dbReference>
<reference evidence="6" key="1">
    <citation type="submission" date="2020-11" db="EMBL/GenBank/DDBJ databases">
        <title>Carbohydrate-dependent, anaerobic sulfur respiration: A novel catabolism in halophilic archaea.</title>
        <authorList>
            <person name="Sorokin D.Y."/>
            <person name="Messina E."/>
            <person name="Smedile F."/>
            <person name="La Cono V."/>
            <person name="Hallsworth J.E."/>
            <person name="Yakimov M.M."/>
        </authorList>
    </citation>
    <scope>NUCLEOTIDE SEQUENCE</scope>
    <source>
        <strain evidence="6">HSR12-1</strain>
    </source>
</reference>
<name>A0A897N2M9_9EURY</name>
<keyword evidence="5" id="KW-0472">Membrane</keyword>
<keyword evidence="3" id="KW-0479">Metal-binding</keyword>
<keyword evidence="2" id="KW-1003">Cell membrane</keyword>
<evidence type="ECO:0000256" key="5">
    <source>
        <dbReference type="ARBA" id="ARBA00023136"/>
    </source>
</evidence>
<protein>
    <submittedName>
        <fullName evidence="6">Uncharacterized protein</fullName>
    </submittedName>
</protein>
<evidence type="ECO:0000256" key="2">
    <source>
        <dbReference type="ARBA" id="ARBA00022475"/>
    </source>
</evidence>
<dbReference type="Proteomes" id="UP000663525">
    <property type="component" value="Chromosome"/>
</dbReference>
<sequence length="149" mass="16345">MDDLDRLRADLATARERARAMGADASNAISETERRTADWAETRPEWGLAGNGGDLMTGLPLQSLLAAADRPHHQPLCLSTVVHAPVERVTDALADHEDVIELLDNDWLSLAVVDPTRDHRTFHYEAELAWTQATERTADAPNTPAVADD</sequence>
<keyword evidence="4" id="KW-0862">Zinc</keyword>
<dbReference type="InterPro" id="IPR018752">
    <property type="entry name" value="DabA"/>
</dbReference>
<evidence type="ECO:0000313" key="6">
    <source>
        <dbReference type="EMBL" id="QSG06914.1"/>
    </source>
</evidence>
<accession>A0A897N2M9</accession>
<dbReference type="Pfam" id="PF10070">
    <property type="entry name" value="DabA"/>
    <property type="match status" value="1"/>
</dbReference>
<dbReference type="GO" id="GO:0046872">
    <property type="term" value="F:metal ion binding"/>
    <property type="evidence" value="ECO:0007669"/>
    <property type="project" value="UniProtKB-KW"/>
</dbReference>
<evidence type="ECO:0000256" key="3">
    <source>
        <dbReference type="ARBA" id="ARBA00022723"/>
    </source>
</evidence>
<proteinExistence type="predicted"/>
<evidence type="ECO:0000256" key="4">
    <source>
        <dbReference type="ARBA" id="ARBA00022833"/>
    </source>
</evidence>
<evidence type="ECO:0000256" key="1">
    <source>
        <dbReference type="ARBA" id="ARBA00022448"/>
    </source>
</evidence>
<dbReference type="PANTHER" id="PTHR38344">
    <property type="entry name" value="UPF0753 PROTEIN AQ_863"/>
    <property type="match status" value="1"/>
</dbReference>
<dbReference type="AlphaFoldDB" id="A0A897N2M9"/>
<keyword evidence="1" id="KW-0813">Transport</keyword>